<accession>A0A1C0YUL0</accession>
<dbReference type="RefSeq" id="WP_139108678.1">
    <property type="nucleotide sequence ID" value="NZ_MATO01000034.1"/>
</dbReference>
<comment type="caution">
    <text evidence="1">The sequence shown here is derived from an EMBL/GenBank/DDBJ whole genome shotgun (WGS) entry which is preliminary data.</text>
</comment>
<sequence length="95" mass="10854">MYFNHTHEHDALYEVKQYSFQFRGEDVANIFVHDLLNGAYRFEIRFTDGRVPPIQQVVASADASLPHISATFSSLQETLQAAIDEVTARCEMYLA</sequence>
<organism evidence="1 2">
    <name type="scientific">Caryophanon latum</name>
    <dbReference type="NCBI Taxonomy" id="33977"/>
    <lineage>
        <taxon>Bacteria</taxon>
        <taxon>Bacillati</taxon>
        <taxon>Bacillota</taxon>
        <taxon>Bacilli</taxon>
        <taxon>Bacillales</taxon>
        <taxon>Caryophanaceae</taxon>
        <taxon>Caryophanon</taxon>
    </lineage>
</organism>
<name>A0A1C0YUL0_9BACL</name>
<dbReference type="Proteomes" id="UP000093482">
    <property type="component" value="Unassembled WGS sequence"/>
</dbReference>
<gene>
    <name evidence="1" type="ORF">A6K76_02110</name>
</gene>
<reference evidence="1 2" key="1">
    <citation type="submission" date="2016-07" db="EMBL/GenBank/DDBJ databases">
        <title>Caryophanon latum genome sequencing.</title>
        <authorList>
            <person name="Verma A."/>
            <person name="Pal Y."/>
            <person name="Krishnamurthi S."/>
        </authorList>
    </citation>
    <scope>NUCLEOTIDE SEQUENCE [LARGE SCALE GENOMIC DNA]</scope>
    <source>
        <strain evidence="1 2">DSM 14151</strain>
    </source>
</reference>
<evidence type="ECO:0000313" key="2">
    <source>
        <dbReference type="Proteomes" id="UP000093482"/>
    </source>
</evidence>
<proteinExistence type="predicted"/>
<dbReference type="EMBL" id="MATO01000034">
    <property type="protein sequence ID" value="OCS90868.1"/>
    <property type="molecule type" value="Genomic_DNA"/>
</dbReference>
<protein>
    <submittedName>
        <fullName evidence="1">Uncharacterized protein</fullName>
    </submittedName>
</protein>
<dbReference type="AlphaFoldDB" id="A0A1C0YUL0"/>
<keyword evidence="2" id="KW-1185">Reference proteome</keyword>
<dbReference type="OrthoDB" id="9871876at2"/>
<evidence type="ECO:0000313" key="1">
    <source>
        <dbReference type="EMBL" id="OCS90868.1"/>
    </source>
</evidence>